<dbReference type="Proteomes" id="UP000248333">
    <property type="component" value="Unassembled WGS sequence"/>
</dbReference>
<comment type="caution">
    <text evidence="3">The sequence shown here is derived from an EMBL/GenBank/DDBJ whole genome shotgun (WGS) entry which is preliminary data.</text>
</comment>
<dbReference type="Pfam" id="PF00144">
    <property type="entry name" value="Beta-lactamase"/>
    <property type="match status" value="1"/>
</dbReference>
<name>A0A318NXN5_9ACTN</name>
<gene>
    <name evidence="3" type="ORF">C7C45_23605</name>
</gene>
<dbReference type="RefSeq" id="WP_110565881.1">
    <property type="nucleotide sequence ID" value="NZ_PYBV01000030.1"/>
</dbReference>
<dbReference type="AlphaFoldDB" id="A0A318NXN5"/>
<reference evidence="3 4" key="1">
    <citation type="submission" date="2018-03" db="EMBL/GenBank/DDBJ databases">
        <title>Bioinformatic expansion and discovery of thiopeptide antibiotics.</title>
        <authorList>
            <person name="Schwalen C.J."/>
            <person name="Hudson G.A."/>
            <person name="Mitchell D.A."/>
        </authorList>
    </citation>
    <scope>NUCLEOTIDE SEQUENCE [LARGE SCALE GENOMIC DNA]</scope>
    <source>
        <strain evidence="3 4">NRRL 8041</strain>
    </source>
</reference>
<dbReference type="OrthoDB" id="3174977at2"/>
<evidence type="ECO:0000256" key="1">
    <source>
        <dbReference type="SAM" id="SignalP"/>
    </source>
</evidence>
<dbReference type="SUPFAM" id="SSF56601">
    <property type="entry name" value="beta-lactamase/transpeptidase-like"/>
    <property type="match status" value="1"/>
</dbReference>
<accession>A0A318NXN5</accession>
<dbReference type="InterPro" id="IPR012338">
    <property type="entry name" value="Beta-lactam/transpept-like"/>
</dbReference>
<evidence type="ECO:0000313" key="4">
    <source>
        <dbReference type="Proteomes" id="UP000248333"/>
    </source>
</evidence>
<dbReference type="PANTHER" id="PTHR46825:SF7">
    <property type="entry name" value="D-ALANYL-D-ALANINE CARBOXYPEPTIDASE"/>
    <property type="match status" value="1"/>
</dbReference>
<feature type="chain" id="PRO_5016274092" description="Beta-lactamase-related domain-containing protein" evidence="1">
    <location>
        <begin position="27"/>
        <end position="372"/>
    </location>
</feature>
<dbReference type="InterPro" id="IPR050491">
    <property type="entry name" value="AmpC-like"/>
</dbReference>
<dbReference type="Gene3D" id="3.40.710.10">
    <property type="entry name" value="DD-peptidase/beta-lactamase superfamily"/>
    <property type="match status" value="1"/>
</dbReference>
<organism evidence="3 4">
    <name type="scientific">Micromonospora arborensis</name>
    <dbReference type="NCBI Taxonomy" id="2116518"/>
    <lineage>
        <taxon>Bacteria</taxon>
        <taxon>Bacillati</taxon>
        <taxon>Actinomycetota</taxon>
        <taxon>Actinomycetes</taxon>
        <taxon>Micromonosporales</taxon>
        <taxon>Micromonosporaceae</taxon>
        <taxon>Micromonospora</taxon>
    </lineage>
</organism>
<evidence type="ECO:0000313" key="3">
    <source>
        <dbReference type="EMBL" id="PYC66878.1"/>
    </source>
</evidence>
<dbReference type="PANTHER" id="PTHR46825">
    <property type="entry name" value="D-ALANYL-D-ALANINE-CARBOXYPEPTIDASE/ENDOPEPTIDASE AMPH"/>
    <property type="match status" value="1"/>
</dbReference>
<feature type="signal peptide" evidence="1">
    <location>
        <begin position="1"/>
        <end position="26"/>
    </location>
</feature>
<keyword evidence="4" id="KW-1185">Reference proteome</keyword>
<sequence>MRRVHRAVLAATTALAVIATPTVATAASPGANRVGLQTRLDDVVAAGAVGAVAEVRDEHGVWRGSSGVATLGKPRPAPVDGRFRVGSITKTFIAVVVLQLVDEGPLRLDDPAELWLPGVVPDGHRMTVRQLLNHTSGLYDYVGTLPMPPEPDFFANRWRTWRAAELVQRAVANPPTFEPPGSAFAYSNTAYLLLGQLVERVTGQSYGDEIERRVIRPMRLRGTSVPGASPHIPGPHPHGYLPTSRNGDLLDYTKMNPSVFGAGGEMISTTSDLNRFFAALLGGRLLPDHLLTEMKTPGVESGRYGLGLAWWRDTSCGVRVYGNDGDALAYQSWSYSTEDRRRQVTVMLTPDFQGNPDDAVDAFLDKALCGWS</sequence>
<dbReference type="EMBL" id="PYBV01000030">
    <property type="protein sequence ID" value="PYC66878.1"/>
    <property type="molecule type" value="Genomic_DNA"/>
</dbReference>
<evidence type="ECO:0000259" key="2">
    <source>
        <dbReference type="Pfam" id="PF00144"/>
    </source>
</evidence>
<proteinExistence type="predicted"/>
<feature type="domain" description="Beta-lactamase-related" evidence="2">
    <location>
        <begin position="50"/>
        <end position="365"/>
    </location>
</feature>
<dbReference type="InterPro" id="IPR001466">
    <property type="entry name" value="Beta-lactam-related"/>
</dbReference>
<protein>
    <recommendedName>
        <fullName evidence="2">Beta-lactamase-related domain-containing protein</fullName>
    </recommendedName>
</protein>
<keyword evidence="1" id="KW-0732">Signal</keyword>